<name>A0AA46BMI7_9MICO</name>
<evidence type="ECO:0000256" key="7">
    <source>
        <dbReference type="ARBA" id="ARBA00023204"/>
    </source>
</evidence>
<dbReference type="SMART" id="SM00382">
    <property type="entry name" value="AAA"/>
    <property type="match status" value="1"/>
</dbReference>
<evidence type="ECO:0000256" key="4">
    <source>
        <dbReference type="ARBA" id="ARBA00022806"/>
    </source>
</evidence>
<feature type="region of interest" description="Disordered" evidence="9">
    <location>
        <begin position="1291"/>
        <end position="1345"/>
    </location>
</feature>
<dbReference type="Pfam" id="PF00270">
    <property type="entry name" value="DEAD"/>
    <property type="match status" value="1"/>
</dbReference>
<evidence type="ECO:0000256" key="6">
    <source>
        <dbReference type="ARBA" id="ARBA00023125"/>
    </source>
</evidence>
<dbReference type="Pfam" id="PF19306">
    <property type="entry name" value="WHD_Lhr"/>
    <property type="match status" value="1"/>
</dbReference>
<dbReference type="InterPro" id="IPR003593">
    <property type="entry name" value="AAA+_ATPase"/>
</dbReference>
<dbReference type="EMBL" id="UFYA01000001">
    <property type="protein sequence ID" value="STD07668.1"/>
    <property type="molecule type" value="Genomic_DNA"/>
</dbReference>
<dbReference type="InterPro" id="IPR045628">
    <property type="entry name" value="Lhr_WH_dom"/>
</dbReference>
<dbReference type="PROSITE" id="PS51194">
    <property type="entry name" value="HELICASE_CTER"/>
    <property type="match status" value="1"/>
</dbReference>
<dbReference type="InterPro" id="IPR001650">
    <property type="entry name" value="Helicase_C-like"/>
</dbReference>
<evidence type="ECO:0000256" key="9">
    <source>
        <dbReference type="SAM" id="MobiDB-lite"/>
    </source>
</evidence>
<keyword evidence="3" id="KW-0378">Hydrolase</keyword>
<evidence type="ECO:0000256" key="5">
    <source>
        <dbReference type="ARBA" id="ARBA00022840"/>
    </source>
</evidence>
<dbReference type="GO" id="GO:0004386">
    <property type="term" value="F:helicase activity"/>
    <property type="evidence" value="ECO:0007669"/>
    <property type="project" value="UniProtKB-KW"/>
</dbReference>
<dbReference type="PANTHER" id="PTHR47962">
    <property type="entry name" value="ATP-DEPENDENT HELICASE LHR-RELATED-RELATED"/>
    <property type="match status" value="1"/>
</dbReference>
<dbReference type="Pfam" id="PF23236">
    <property type="entry name" value="WHD_2nd_Lhr"/>
    <property type="match status" value="1"/>
</dbReference>
<evidence type="ECO:0000313" key="12">
    <source>
        <dbReference type="EMBL" id="STD07668.1"/>
    </source>
</evidence>
<keyword evidence="7" id="KW-0234">DNA repair</keyword>
<keyword evidence="4 12" id="KW-0347">Helicase</keyword>
<evidence type="ECO:0000256" key="8">
    <source>
        <dbReference type="ARBA" id="ARBA00023235"/>
    </source>
</evidence>
<dbReference type="RefSeq" id="WP_115030092.1">
    <property type="nucleotide sequence ID" value="NZ_UFYA01000001.1"/>
</dbReference>
<feature type="domain" description="Helicase C-terminal" evidence="11">
    <location>
        <begin position="280"/>
        <end position="452"/>
    </location>
</feature>
<dbReference type="SMART" id="SM00490">
    <property type="entry name" value="HELICc"/>
    <property type="match status" value="1"/>
</dbReference>
<dbReference type="Proteomes" id="UP000254118">
    <property type="component" value="Unassembled WGS sequence"/>
</dbReference>
<dbReference type="InterPro" id="IPR013701">
    <property type="entry name" value="Lhr-like_DEAD/DEAH_assoc"/>
</dbReference>
<comment type="caution">
    <text evidence="12">The sequence shown here is derived from an EMBL/GenBank/DDBJ whole genome shotgun (WGS) entry which is preliminary data.</text>
</comment>
<dbReference type="InterPro" id="IPR055369">
    <property type="entry name" value="WH2_Lhr"/>
</dbReference>
<dbReference type="NCBIfam" id="NF007284">
    <property type="entry name" value="PRK09751.1"/>
    <property type="match status" value="1"/>
</dbReference>
<feature type="compositionally biased region" description="Basic residues" evidence="9">
    <location>
        <begin position="1295"/>
        <end position="1314"/>
    </location>
</feature>
<feature type="domain" description="Helicase ATP-binding" evidence="10">
    <location>
        <begin position="37"/>
        <end position="230"/>
    </location>
</feature>
<dbReference type="InterPro" id="IPR055367">
    <property type="entry name" value="WH4_Lhr"/>
</dbReference>
<dbReference type="InterPro" id="IPR011545">
    <property type="entry name" value="DEAD/DEAH_box_helicase_dom"/>
</dbReference>
<keyword evidence="1" id="KW-0547">Nucleotide-binding</keyword>
<dbReference type="Gene3D" id="3.40.50.300">
    <property type="entry name" value="P-loop containing nucleotide triphosphate hydrolases"/>
    <property type="match status" value="2"/>
</dbReference>
<dbReference type="Pfam" id="PF00271">
    <property type="entry name" value="Helicase_C"/>
    <property type="match status" value="1"/>
</dbReference>
<evidence type="ECO:0000256" key="2">
    <source>
        <dbReference type="ARBA" id="ARBA00022763"/>
    </source>
</evidence>
<proteinExistence type="predicted"/>
<evidence type="ECO:0000256" key="3">
    <source>
        <dbReference type="ARBA" id="ARBA00022801"/>
    </source>
</evidence>
<evidence type="ECO:0000259" key="11">
    <source>
        <dbReference type="PROSITE" id="PS51194"/>
    </source>
</evidence>
<dbReference type="GO" id="GO:0016887">
    <property type="term" value="F:ATP hydrolysis activity"/>
    <property type="evidence" value="ECO:0007669"/>
    <property type="project" value="TreeGrafter"/>
</dbReference>
<dbReference type="GO" id="GO:0005524">
    <property type="term" value="F:ATP binding"/>
    <property type="evidence" value="ECO:0007669"/>
    <property type="project" value="UniProtKB-KW"/>
</dbReference>
<accession>A0AA46BMI7</accession>
<dbReference type="PANTHER" id="PTHR47962:SF5">
    <property type="entry name" value="ATP-DEPENDENT HELICASE LHR-RELATED"/>
    <property type="match status" value="1"/>
</dbReference>
<evidence type="ECO:0000259" key="10">
    <source>
        <dbReference type="PROSITE" id="PS51192"/>
    </source>
</evidence>
<keyword evidence="2" id="KW-0227">DNA damage</keyword>
<dbReference type="Pfam" id="PF23234">
    <property type="entry name" value="WHD_4th_Lhr"/>
    <property type="match status" value="1"/>
</dbReference>
<protein>
    <submittedName>
        <fullName evidence="12">ATP-dependent helicase Lhr</fullName>
    </submittedName>
</protein>
<dbReference type="PROSITE" id="PS51192">
    <property type="entry name" value="HELICASE_ATP_BIND_1"/>
    <property type="match status" value="1"/>
</dbReference>
<dbReference type="InterPro" id="IPR014001">
    <property type="entry name" value="Helicase_ATP-bd"/>
</dbReference>
<dbReference type="InterPro" id="IPR052511">
    <property type="entry name" value="ATP-dep_Helicase"/>
</dbReference>
<feature type="compositionally biased region" description="Polar residues" evidence="9">
    <location>
        <begin position="316"/>
        <end position="328"/>
    </location>
</feature>
<dbReference type="InterPro" id="IPR027417">
    <property type="entry name" value="P-loop_NTPase"/>
</dbReference>
<dbReference type="GO" id="GO:0003677">
    <property type="term" value="F:DNA binding"/>
    <property type="evidence" value="ECO:0007669"/>
    <property type="project" value="UniProtKB-KW"/>
</dbReference>
<dbReference type="InterPro" id="IPR055368">
    <property type="entry name" value="WH3_Lhr"/>
</dbReference>
<dbReference type="SUPFAM" id="SSF52540">
    <property type="entry name" value="P-loop containing nucleoside triphosphate hydrolases"/>
    <property type="match status" value="1"/>
</dbReference>
<sequence>MNTPSDDTNPLAAFHPATRTWFTETFPTPTPAQHHAWNAINTGNDTLVVAPTGSGKTLAAFLTAIDRLAHATPTPETPPGVRVLYISPLKALAADVDRNLARPLRGIAAVARRTNTPQNTVTVGIRTGDTSAKDRRAMATTPPDILITTPESLYLLLTSAARTILRNVDMVIIDEIHSLTPTKRGAHLALSLERLDAYAGHRAQRIGLSATARPLDEVGKYLTGGLPYTLVQPPAHKKWDLDIVVPIEDMSLPGQPTGNPTGAASGNEERHSIWPHIENRLLDLITTHRSTLIFVNSRRVAERLTARINEEWDARNTPNETTADTPANETSTTSPPEPPILARAHHGSVSSEQRTHIEESLKSGQLPAVIATSSLELGIDMGEIDLVAHIDAPPSVASGLQRVGRAGHHVGARSHGIFLPTHRSDLIRTTVVCERMRAGLIETLHIPTNPLDVLAQHIVAMCAMDDWTLPELTNLIKRTASYATIPTTLLTSVLDMLAGRYPDENFAGLRPRIIWDRSTDTLTGRPGSQRIAVTSGGTIPDRGQFGVFLIGEGPGRRVGELEEEMVYESRVGDVFTLGTSSWRIEEITHDQVLVTPAPGIPGRLPFWRGDTEGREAELGAAIGAFMHEIATLPHDTAINRATTAGLDTWAATNLVTYIHEQKTATGAVPSQNTIILEIFPDELGDTQIVIHSPWGSRVNAPWSLAIAARLRQQFGIDPHPMHADDGIILRLPETTPTNDNTPTTSQLLTEIAELITIDPDEITDIITNEVGGSALFASRFRECASRALLLPRRNPAARQALWQQRRRSAQLLEVASRYQEFPIVLETLRECMQDIFDVPALKTLMTNLTNRRTRIHAINTPTPSPMARTLLFGYIAQFLYEGDSPLAERRAAALSVDPELLADILGTHTTSMRELLDPTIVEHTEAQLQALDPERSPRNIEETFDLIRRIGPLTTTEITTRTYPHTNATTTTTWIHELHNRRRIMPITMAGEQRWAPVEDAGRLLDALGITPPSWVPSAHLTPPQNPLTDLIIRYARCHAPFTTTDLATRLGLGEHIIRTHLHHLENTGNIITGELRPGNTGQDHCDPEILRLLRRRSLAALRAQVEPVTPTTYAQYLTTWHGITTETGTPQPQEHGTEGLLHVIEQLAGYRIPASALETLILPTRITNYTPTLLDDLLTRGEITWQGNGSTAGDDGWISLHLTDDAPNTLHTPTTTPPPESIHATILTILATGGGFFFPTLANTVREHITTTNPTTPPPNNNTISDALWDLVWDGHIVNDTFTPMRALLNSTRTTHKQRPRPPRPTRLTRRNLRTPTRTTTPDPTPPRLQGRWSLLPPTETDPTTRTFITADILLERHGILTRAAATSENTDGGFTPIYRILTHAEETGNIRRGYFIEGLGASQFATNAALDQLRTHNEHNRIDTTPPQPPALILAATDPANPYGAALPWPTTNNNKNTTHRPGRKAGALVILHAGNLCAYIERGGRTLLTFGDTTTHAPTTATALSTIIDTGHLPHLTITTIDGTPALQAQNHPLHTHLLNNGFHLTPNGLRKRHARR</sequence>
<feature type="region of interest" description="Disordered" evidence="9">
    <location>
        <begin position="311"/>
        <end position="361"/>
    </location>
</feature>
<evidence type="ECO:0000313" key="13">
    <source>
        <dbReference type="Proteomes" id="UP000254118"/>
    </source>
</evidence>
<keyword evidence="6" id="KW-0238">DNA-binding</keyword>
<keyword evidence="8" id="KW-0413">Isomerase</keyword>
<dbReference type="Pfam" id="PF08494">
    <property type="entry name" value="DEAD_assoc"/>
    <property type="match status" value="1"/>
</dbReference>
<keyword evidence="5" id="KW-0067">ATP-binding</keyword>
<gene>
    <name evidence="12" type="ORF">NCTC7915_00845</name>
</gene>
<organism evidence="12 13">
    <name type="scientific">Dermatophilus congolensis</name>
    <dbReference type="NCBI Taxonomy" id="1863"/>
    <lineage>
        <taxon>Bacteria</taxon>
        <taxon>Bacillati</taxon>
        <taxon>Actinomycetota</taxon>
        <taxon>Actinomycetes</taxon>
        <taxon>Micrococcales</taxon>
        <taxon>Dermatophilaceae</taxon>
        <taxon>Dermatophilus</taxon>
    </lineage>
</organism>
<reference evidence="12 13" key="1">
    <citation type="submission" date="2018-06" db="EMBL/GenBank/DDBJ databases">
        <authorList>
            <consortium name="Pathogen Informatics"/>
            <person name="Doyle S."/>
        </authorList>
    </citation>
    <scope>NUCLEOTIDE SEQUENCE [LARGE SCALE GENOMIC DNA]</scope>
    <source>
        <strain evidence="12 13">NCTC7915</strain>
    </source>
</reference>
<dbReference type="Pfam" id="PF23235">
    <property type="entry name" value="WHD_3rd_Lhr"/>
    <property type="match status" value="1"/>
</dbReference>
<dbReference type="SMART" id="SM00487">
    <property type="entry name" value="DEXDc"/>
    <property type="match status" value="1"/>
</dbReference>
<evidence type="ECO:0000256" key="1">
    <source>
        <dbReference type="ARBA" id="ARBA00022741"/>
    </source>
</evidence>
<dbReference type="GO" id="GO:0006281">
    <property type="term" value="P:DNA repair"/>
    <property type="evidence" value="ECO:0007669"/>
    <property type="project" value="UniProtKB-KW"/>
</dbReference>